<sequence>MGDRFREYLSWYFPELWVVCTSHGTRSKAGGLTLTSAGRASWSLEFQLCSSLEKEFNRYNTAVENLKEWVLATKIGSTQGAQRMTDAREEYLEAAATLHKMPEDFNAWISRWDGLASYAGRGRKAMEAPMANESAHASSVERSSSESVTKKQIDSERASFEEKITNLVPPEKIEVMGVLMERW</sequence>
<name>A0A1Y2DYW9_9PEZI</name>
<dbReference type="RefSeq" id="XP_040715698.1">
    <property type="nucleotide sequence ID" value="XM_040865293.1"/>
</dbReference>
<evidence type="ECO:0000256" key="1">
    <source>
        <dbReference type="SAM" id="MobiDB-lite"/>
    </source>
</evidence>
<dbReference type="Proteomes" id="UP000193689">
    <property type="component" value="Unassembled WGS sequence"/>
</dbReference>
<feature type="region of interest" description="Disordered" evidence="1">
    <location>
        <begin position="129"/>
        <end position="154"/>
    </location>
</feature>
<accession>A0A1Y2DYW9</accession>
<evidence type="ECO:0000313" key="3">
    <source>
        <dbReference type="Proteomes" id="UP000193689"/>
    </source>
</evidence>
<protein>
    <submittedName>
        <fullName evidence="2">Uncharacterized protein</fullName>
    </submittedName>
</protein>
<gene>
    <name evidence="2" type="ORF">BCR38DRAFT_524367</name>
</gene>
<dbReference type="AlphaFoldDB" id="A0A1Y2DYW9"/>
<dbReference type="EMBL" id="MCFJ01000007">
    <property type="protein sequence ID" value="ORY64284.1"/>
    <property type="molecule type" value="Genomic_DNA"/>
</dbReference>
<evidence type="ECO:0000313" key="2">
    <source>
        <dbReference type="EMBL" id="ORY64284.1"/>
    </source>
</evidence>
<organism evidence="2 3">
    <name type="scientific">Pseudomassariella vexata</name>
    <dbReference type="NCBI Taxonomy" id="1141098"/>
    <lineage>
        <taxon>Eukaryota</taxon>
        <taxon>Fungi</taxon>
        <taxon>Dikarya</taxon>
        <taxon>Ascomycota</taxon>
        <taxon>Pezizomycotina</taxon>
        <taxon>Sordariomycetes</taxon>
        <taxon>Xylariomycetidae</taxon>
        <taxon>Amphisphaeriales</taxon>
        <taxon>Pseudomassariaceae</taxon>
        <taxon>Pseudomassariella</taxon>
    </lineage>
</organism>
<proteinExistence type="predicted"/>
<dbReference type="GeneID" id="63781505"/>
<reference evidence="2 3" key="1">
    <citation type="submission" date="2016-07" db="EMBL/GenBank/DDBJ databases">
        <title>Pervasive Adenine N6-methylation of Active Genes in Fungi.</title>
        <authorList>
            <consortium name="DOE Joint Genome Institute"/>
            <person name="Mondo S.J."/>
            <person name="Dannebaum R.O."/>
            <person name="Kuo R.C."/>
            <person name="Labutti K."/>
            <person name="Haridas S."/>
            <person name="Kuo A."/>
            <person name="Salamov A."/>
            <person name="Ahrendt S.R."/>
            <person name="Lipzen A."/>
            <person name="Sullivan W."/>
            <person name="Andreopoulos W.B."/>
            <person name="Clum A."/>
            <person name="Lindquist E."/>
            <person name="Daum C."/>
            <person name="Ramamoorthy G.K."/>
            <person name="Gryganskyi A."/>
            <person name="Culley D."/>
            <person name="Magnuson J.K."/>
            <person name="James T.Y."/>
            <person name="O'Malley M.A."/>
            <person name="Stajich J.E."/>
            <person name="Spatafora J.W."/>
            <person name="Visel A."/>
            <person name="Grigoriev I.V."/>
        </authorList>
    </citation>
    <scope>NUCLEOTIDE SEQUENCE [LARGE SCALE GENOMIC DNA]</scope>
    <source>
        <strain evidence="2 3">CBS 129021</strain>
    </source>
</reference>
<keyword evidence="3" id="KW-1185">Reference proteome</keyword>
<feature type="compositionally biased region" description="Low complexity" evidence="1">
    <location>
        <begin position="133"/>
        <end position="147"/>
    </location>
</feature>
<dbReference type="InParanoid" id="A0A1Y2DYW9"/>
<comment type="caution">
    <text evidence="2">The sequence shown here is derived from an EMBL/GenBank/DDBJ whole genome shotgun (WGS) entry which is preliminary data.</text>
</comment>